<dbReference type="EMBL" id="ODYU01005145">
    <property type="protein sequence ID" value="SOQ45718.1"/>
    <property type="molecule type" value="Genomic_DNA"/>
</dbReference>
<reference evidence="1" key="1">
    <citation type="submission" date="2016-07" db="EMBL/GenBank/DDBJ databases">
        <authorList>
            <person name="Bretaudeau A."/>
        </authorList>
    </citation>
    <scope>NUCLEOTIDE SEQUENCE</scope>
    <source>
        <strain evidence="1">Rice</strain>
        <tissue evidence="1">Whole body</tissue>
    </source>
</reference>
<proteinExistence type="predicted"/>
<name>A0A2H1VY19_SPOFR</name>
<sequence>MPNFSPFRPVVLAIQTLNNNLWITKIVFPCMNRTVKRRAAVDNAKKSIGFSRGEIHPMTSLALGEERGSVRLLLTKNHPVPTPAFQAGAPVIQSGATVKGVSLLPYTGHNSRLPFMKLSFWWYIHTQPQACLALFFLRGENHLMTSPVLGEANGSVRLLLTKNHPVPTPAFRAGAPVNPLGSSQLQSLAQG</sequence>
<organism evidence="1">
    <name type="scientific">Spodoptera frugiperda</name>
    <name type="common">Fall armyworm</name>
    <dbReference type="NCBI Taxonomy" id="7108"/>
    <lineage>
        <taxon>Eukaryota</taxon>
        <taxon>Metazoa</taxon>
        <taxon>Ecdysozoa</taxon>
        <taxon>Arthropoda</taxon>
        <taxon>Hexapoda</taxon>
        <taxon>Insecta</taxon>
        <taxon>Pterygota</taxon>
        <taxon>Neoptera</taxon>
        <taxon>Endopterygota</taxon>
        <taxon>Lepidoptera</taxon>
        <taxon>Glossata</taxon>
        <taxon>Ditrysia</taxon>
        <taxon>Noctuoidea</taxon>
        <taxon>Noctuidae</taxon>
        <taxon>Amphipyrinae</taxon>
        <taxon>Spodoptera</taxon>
    </lineage>
</organism>
<protein>
    <submittedName>
        <fullName evidence="1">SFRICE_023759</fullName>
    </submittedName>
</protein>
<dbReference type="AlphaFoldDB" id="A0A2H1VY19"/>
<gene>
    <name evidence="1" type="ORF">SFRICE_023759</name>
</gene>
<evidence type="ECO:0000313" key="1">
    <source>
        <dbReference type="EMBL" id="SOQ45718.1"/>
    </source>
</evidence>
<accession>A0A2H1VY19</accession>